<dbReference type="KEGG" id="spib:G8759_06335"/>
<dbReference type="InterPro" id="IPR009959">
    <property type="entry name" value="Cyclase_SnoaL-like"/>
</dbReference>
<dbReference type="PANTHER" id="PTHR38436">
    <property type="entry name" value="POLYKETIDE CYCLASE SNOAL-LIKE DOMAIN"/>
    <property type="match status" value="1"/>
</dbReference>
<proteinExistence type="predicted"/>
<dbReference type="GO" id="GO:0030638">
    <property type="term" value="P:polyketide metabolic process"/>
    <property type="evidence" value="ECO:0007669"/>
    <property type="project" value="InterPro"/>
</dbReference>
<evidence type="ECO:0000313" key="3">
    <source>
        <dbReference type="Proteomes" id="UP000501802"/>
    </source>
</evidence>
<reference evidence="2 3" key="1">
    <citation type="submission" date="2020-03" db="EMBL/GenBank/DDBJ databases">
        <authorList>
            <person name="Kim M.K."/>
        </authorList>
    </citation>
    <scope>NUCLEOTIDE SEQUENCE [LARGE SCALE GENOMIC DNA]</scope>
    <source>
        <strain evidence="2 3">BT328</strain>
    </source>
</reference>
<dbReference type="SUPFAM" id="SSF54427">
    <property type="entry name" value="NTF2-like"/>
    <property type="match status" value="1"/>
</dbReference>
<dbReference type="Pfam" id="PF12680">
    <property type="entry name" value="SnoaL_2"/>
    <property type="match status" value="1"/>
</dbReference>
<dbReference type="AlphaFoldDB" id="A0A6G9AIJ2"/>
<protein>
    <submittedName>
        <fullName evidence="2">SnoaL-like domain-containing protein</fullName>
    </submittedName>
</protein>
<dbReference type="EMBL" id="CP050063">
    <property type="protein sequence ID" value="QIP12270.1"/>
    <property type="molecule type" value="Genomic_DNA"/>
</dbReference>
<evidence type="ECO:0000259" key="1">
    <source>
        <dbReference type="Pfam" id="PF12680"/>
    </source>
</evidence>
<accession>A0A6G9AIJ2</accession>
<keyword evidence="3" id="KW-1185">Reference proteome</keyword>
<dbReference type="Gene3D" id="3.10.450.50">
    <property type="match status" value="1"/>
</dbReference>
<feature type="domain" description="SnoaL-like" evidence="1">
    <location>
        <begin position="14"/>
        <end position="114"/>
    </location>
</feature>
<dbReference type="InterPro" id="IPR032710">
    <property type="entry name" value="NTF2-like_dom_sf"/>
</dbReference>
<dbReference type="PANTHER" id="PTHR38436:SF1">
    <property type="entry name" value="ESTER CYCLASE"/>
    <property type="match status" value="1"/>
</dbReference>
<dbReference type="InterPro" id="IPR037401">
    <property type="entry name" value="SnoaL-like"/>
</dbReference>
<gene>
    <name evidence="2" type="ORF">G8759_06335</name>
</gene>
<evidence type="ECO:0000313" key="2">
    <source>
        <dbReference type="EMBL" id="QIP12270.1"/>
    </source>
</evidence>
<sequence>MDQLEQNKKNAIGFYDLMFNQCQPAEAIAKYVGETYIQHNPMVADGKEGFIAYFEQMNKAYPGKRMDVKRAIAEGNLVVLHCFQQWPTADGTGIEDWAGIDIFRFDDAGKIVEHWDVLQLVPGTSANANTMF</sequence>
<organism evidence="2 3">
    <name type="scientific">Spirosoma aureum</name>
    <dbReference type="NCBI Taxonomy" id="2692134"/>
    <lineage>
        <taxon>Bacteria</taxon>
        <taxon>Pseudomonadati</taxon>
        <taxon>Bacteroidota</taxon>
        <taxon>Cytophagia</taxon>
        <taxon>Cytophagales</taxon>
        <taxon>Cytophagaceae</taxon>
        <taxon>Spirosoma</taxon>
    </lineage>
</organism>
<dbReference type="RefSeq" id="WP_167206241.1">
    <property type="nucleotide sequence ID" value="NZ_CP050063.1"/>
</dbReference>
<name>A0A6G9AIJ2_9BACT</name>
<dbReference type="Proteomes" id="UP000501802">
    <property type="component" value="Chromosome"/>
</dbReference>